<dbReference type="OrthoDB" id="251770at2759"/>
<proteinExistence type="predicted"/>
<reference evidence="3" key="1">
    <citation type="journal article" date="2015" name="PLoS Genet.">
        <title>The dynamic genome and transcriptome of the human fungal pathogen Blastomyces and close relative Emmonsia.</title>
        <authorList>
            <person name="Munoz J.F."/>
            <person name="Gauthier G.M."/>
            <person name="Desjardins C.A."/>
            <person name="Gallo J.E."/>
            <person name="Holder J."/>
            <person name="Sullivan T.D."/>
            <person name="Marty A.J."/>
            <person name="Carmen J.C."/>
            <person name="Chen Z."/>
            <person name="Ding L."/>
            <person name="Gujja S."/>
            <person name="Magrini V."/>
            <person name="Misas E."/>
            <person name="Mitreva M."/>
            <person name="Priest M."/>
            <person name="Saif S."/>
            <person name="Whiston E.A."/>
            <person name="Young S."/>
            <person name="Zeng Q."/>
            <person name="Goldman W.E."/>
            <person name="Mardis E.R."/>
            <person name="Taylor J.W."/>
            <person name="McEwen J.G."/>
            <person name="Clay O.K."/>
            <person name="Klein B.S."/>
            <person name="Cuomo C.A."/>
        </authorList>
    </citation>
    <scope>NUCLEOTIDE SEQUENCE [LARGE SCALE GENOMIC DNA]</scope>
    <source>
        <strain evidence="3">UAMH 139</strain>
    </source>
</reference>
<dbReference type="STRING" id="2060906.A0A0H1BGF3"/>
<evidence type="ECO:0000313" key="2">
    <source>
        <dbReference type="EMBL" id="KLJ08276.1"/>
    </source>
</evidence>
<feature type="region of interest" description="Disordered" evidence="1">
    <location>
        <begin position="1"/>
        <end position="26"/>
    </location>
</feature>
<gene>
    <name evidence="2" type="ORF">EMPG_16290</name>
</gene>
<name>A0A0H1BGF3_9EURO</name>
<comment type="caution">
    <text evidence="2">The sequence shown here is derived from an EMBL/GenBank/DDBJ whole genome shotgun (WGS) entry which is preliminary data.</text>
</comment>
<evidence type="ECO:0000313" key="3">
    <source>
        <dbReference type="Proteomes" id="UP000053573"/>
    </source>
</evidence>
<dbReference type="EMBL" id="LDEV01002628">
    <property type="protein sequence ID" value="KLJ08276.1"/>
    <property type="molecule type" value="Genomic_DNA"/>
</dbReference>
<accession>A0A0H1BGF3</accession>
<dbReference type="AlphaFoldDB" id="A0A0H1BGF3"/>
<protein>
    <submittedName>
        <fullName evidence="2">Uncharacterized protein</fullName>
    </submittedName>
</protein>
<evidence type="ECO:0000256" key="1">
    <source>
        <dbReference type="SAM" id="MobiDB-lite"/>
    </source>
</evidence>
<keyword evidence="3" id="KW-1185">Reference proteome</keyword>
<sequence>MRAKIDGGAAGMTDGKDGASAAATATARHREITSKSLVLKDNEALDGWGNRRRTRRSGKGVTYEGL</sequence>
<dbReference type="Proteomes" id="UP000053573">
    <property type="component" value="Unassembled WGS sequence"/>
</dbReference>
<organism evidence="2 3">
    <name type="scientific">Blastomyces silverae</name>
    <dbReference type="NCBI Taxonomy" id="2060906"/>
    <lineage>
        <taxon>Eukaryota</taxon>
        <taxon>Fungi</taxon>
        <taxon>Dikarya</taxon>
        <taxon>Ascomycota</taxon>
        <taxon>Pezizomycotina</taxon>
        <taxon>Eurotiomycetes</taxon>
        <taxon>Eurotiomycetidae</taxon>
        <taxon>Onygenales</taxon>
        <taxon>Ajellomycetaceae</taxon>
        <taxon>Blastomyces</taxon>
    </lineage>
</organism>